<dbReference type="EMBL" id="JAFFHB010000006">
    <property type="protein sequence ID" value="KAK4665175.1"/>
    <property type="molecule type" value="Genomic_DNA"/>
</dbReference>
<dbReference type="RefSeq" id="XP_062765141.1">
    <property type="nucleotide sequence ID" value="XM_062906070.1"/>
</dbReference>
<dbReference type="GeneID" id="87926216"/>
<evidence type="ECO:0008006" key="4">
    <source>
        <dbReference type="Google" id="ProtNLM"/>
    </source>
</evidence>
<protein>
    <recommendedName>
        <fullName evidence="4">Secreted protein</fullName>
    </recommendedName>
</protein>
<reference evidence="2 3" key="1">
    <citation type="journal article" date="2023" name="bioRxiv">
        <title>High-quality genome assemblies of four members of thePodospora anserinaspecies complex.</title>
        <authorList>
            <person name="Ament-Velasquez S.L."/>
            <person name="Vogan A.A."/>
            <person name="Wallerman O."/>
            <person name="Hartmann F."/>
            <person name="Gautier V."/>
            <person name="Silar P."/>
            <person name="Giraud T."/>
            <person name="Johannesson H."/>
        </authorList>
    </citation>
    <scope>NUCLEOTIDE SEQUENCE [LARGE SCALE GENOMIC DNA]</scope>
    <source>
        <strain evidence="2 3">CBS 411.78</strain>
    </source>
</reference>
<comment type="caution">
    <text evidence="2">The sequence shown here is derived from an EMBL/GenBank/DDBJ whole genome shotgun (WGS) entry which is preliminary data.</text>
</comment>
<dbReference type="Proteomes" id="UP001326199">
    <property type="component" value="Unassembled WGS sequence"/>
</dbReference>
<organism evidence="2 3">
    <name type="scientific">Podospora pseudopauciseta</name>
    <dbReference type="NCBI Taxonomy" id="2093780"/>
    <lineage>
        <taxon>Eukaryota</taxon>
        <taxon>Fungi</taxon>
        <taxon>Dikarya</taxon>
        <taxon>Ascomycota</taxon>
        <taxon>Pezizomycotina</taxon>
        <taxon>Sordariomycetes</taxon>
        <taxon>Sordariomycetidae</taxon>
        <taxon>Sordariales</taxon>
        <taxon>Podosporaceae</taxon>
        <taxon>Podospora</taxon>
    </lineage>
</organism>
<sequence length="74" mass="8056">MVSAKYLLLAPTSCLTFTANGSVWWYTCGVFSNCKCPHTGSYEGFSGTSPCIRVDSSISSISLTHQVDHLQHLL</sequence>
<gene>
    <name evidence="2" type="ORF">QC763_0078350</name>
</gene>
<keyword evidence="3" id="KW-1185">Reference proteome</keyword>
<name>A0ABR0HAY0_9PEZI</name>
<keyword evidence="1" id="KW-0732">Signal</keyword>
<proteinExistence type="predicted"/>
<feature type="signal peptide" evidence="1">
    <location>
        <begin position="1"/>
        <end position="16"/>
    </location>
</feature>
<evidence type="ECO:0000256" key="1">
    <source>
        <dbReference type="SAM" id="SignalP"/>
    </source>
</evidence>
<feature type="chain" id="PRO_5045677376" description="Secreted protein" evidence="1">
    <location>
        <begin position="17"/>
        <end position="74"/>
    </location>
</feature>
<accession>A0ABR0HAY0</accession>
<evidence type="ECO:0000313" key="2">
    <source>
        <dbReference type="EMBL" id="KAK4665175.1"/>
    </source>
</evidence>
<evidence type="ECO:0000313" key="3">
    <source>
        <dbReference type="Proteomes" id="UP001326199"/>
    </source>
</evidence>